<dbReference type="InterPro" id="IPR001394">
    <property type="entry name" value="Peptidase_C19_UCH"/>
</dbReference>
<dbReference type="GeneTree" id="ENSGT00940000157850"/>
<dbReference type="Gene3D" id="3.90.70.10">
    <property type="entry name" value="Cysteine proteinases"/>
    <property type="match status" value="1"/>
</dbReference>
<dbReference type="PANTHER" id="PTHR21646">
    <property type="entry name" value="UBIQUITIN CARBOXYL-TERMINAL HYDROLASE"/>
    <property type="match status" value="1"/>
</dbReference>
<dbReference type="PROSITE" id="PS50271">
    <property type="entry name" value="ZF_UBP"/>
    <property type="match status" value="1"/>
</dbReference>
<gene>
    <name evidence="12" type="primary">usp3</name>
</gene>
<evidence type="ECO:0000313" key="13">
    <source>
        <dbReference type="Proteomes" id="UP000694568"/>
    </source>
</evidence>
<comment type="catalytic activity">
    <reaction evidence="1 8">
        <text>Thiol-dependent hydrolysis of ester, thioester, amide, peptide and isopeptide bonds formed by the C-terminal Gly of ubiquitin (a 76-residue protein attached to proteins as an intracellular targeting signal).</text>
        <dbReference type="EC" id="3.4.19.12"/>
    </reaction>
</comment>
<sequence length="578" mass="64484">MECPHLNSNVSCPIDTSRFPNGTPSSWCCNVCRSNKSPWICLTCLMVHCGSYRCDDFVVNDTKLGQVQKVREHLQSLENSALMGDRQRKRKLQESPAPDGKLLKDSDGAALGATGLRNLGNTCFMNAILQSLSNIEQFSCYFKELPAVALRSGKTAGRRMYHTRSQGDNSVSLVEEFRKTLCSLWQGSQTAFSPDSLFYAIWKIMPSFRGYQQQDAHEFMRYLLDHLHRELQYSRNGASHSLSPQDGVRLSTAEGKCCINGTASVVTSNFGGILQNEVNCLICGTESRKFDPFLDLSLDIPSQFRQKRSKDQEPGPTCTLRDCVRSFTDLEELDETELYYCHKCKKRQKSTKKFWIQKLPKVLCLHLKRFHWTAFLRNKVDTYVEFPLKGMDMRGYLLEPDNSLPESCLYDLVAVVVHHGSGVGSGHYTAYGSHEGRWYHFNDSTVTLTNEDTVRKAKAYILFYVERTEQGASDKTARNKPAVDTAAMDSGPSEADAQDKAAAADTVATDMVLMDVPASHMNTQDVAAPDNAALENVGEDMTELHKADTASVEAATDRDTSDKAAREEASQAIQAVAQ</sequence>
<dbReference type="InterPro" id="IPR038765">
    <property type="entry name" value="Papain-like_cys_pep_sf"/>
</dbReference>
<name>A0A8C9ZFY5_SANLU</name>
<dbReference type="Ensembl" id="ENSSLUT00000040893.1">
    <property type="protein sequence ID" value="ENSSLUP00000039603.1"/>
    <property type="gene ID" value="ENSSLUG00000017173.1"/>
</dbReference>
<dbReference type="Pfam" id="PF00443">
    <property type="entry name" value="UCH"/>
    <property type="match status" value="1"/>
</dbReference>
<dbReference type="EC" id="3.4.19.12" evidence="8"/>
<evidence type="ECO:0000256" key="8">
    <source>
        <dbReference type="RuleBase" id="RU366025"/>
    </source>
</evidence>
<evidence type="ECO:0000256" key="2">
    <source>
        <dbReference type="ARBA" id="ARBA00022723"/>
    </source>
</evidence>
<keyword evidence="2" id="KW-0479">Metal-binding</keyword>
<dbReference type="InterPro" id="IPR018200">
    <property type="entry name" value="USP_CS"/>
</dbReference>
<keyword evidence="8" id="KW-0788">Thiol protease</keyword>
<feature type="region of interest" description="Disordered" evidence="9">
    <location>
        <begin position="85"/>
        <end position="106"/>
    </location>
</feature>
<feature type="domain" description="USP" evidence="10">
    <location>
        <begin position="114"/>
        <end position="467"/>
    </location>
</feature>
<feature type="compositionally biased region" description="Basic and acidic residues" evidence="9">
    <location>
        <begin position="555"/>
        <end position="569"/>
    </location>
</feature>
<dbReference type="InterPro" id="IPR013083">
    <property type="entry name" value="Znf_RING/FYVE/PHD"/>
</dbReference>
<dbReference type="GO" id="GO:0016579">
    <property type="term" value="P:protein deubiquitination"/>
    <property type="evidence" value="ECO:0007669"/>
    <property type="project" value="InterPro"/>
</dbReference>
<evidence type="ECO:0000313" key="12">
    <source>
        <dbReference type="Ensembl" id="ENSSLUP00000039603.1"/>
    </source>
</evidence>
<dbReference type="PANTHER" id="PTHR21646:SF19">
    <property type="entry name" value="UBIQUITIN CARBOXYL-TERMINAL HYDROLASE 3"/>
    <property type="match status" value="1"/>
</dbReference>
<evidence type="ECO:0000256" key="7">
    <source>
        <dbReference type="PROSITE-ProRule" id="PRU00502"/>
    </source>
</evidence>
<dbReference type="FunFam" id="3.90.70.10:FF:000019">
    <property type="entry name" value="Ubiquitinyl hydrolase 1"/>
    <property type="match status" value="1"/>
</dbReference>
<evidence type="ECO:0000256" key="5">
    <source>
        <dbReference type="ARBA" id="ARBA00022801"/>
    </source>
</evidence>
<dbReference type="SUPFAM" id="SSF57850">
    <property type="entry name" value="RING/U-box"/>
    <property type="match status" value="1"/>
</dbReference>
<keyword evidence="8" id="KW-0645">Protease</keyword>
<evidence type="ECO:0000259" key="11">
    <source>
        <dbReference type="PROSITE" id="PS50271"/>
    </source>
</evidence>
<evidence type="ECO:0000256" key="9">
    <source>
        <dbReference type="SAM" id="MobiDB-lite"/>
    </source>
</evidence>
<reference evidence="12" key="2">
    <citation type="submission" date="2025-09" db="UniProtKB">
        <authorList>
            <consortium name="Ensembl"/>
        </authorList>
    </citation>
    <scope>IDENTIFICATION</scope>
</reference>
<dbReference type="GO" id="GO:0004843">
    <property type="term" value="F:cysteine-type deubiquitinase activity"/>
    <property type="evidence" value="ECO:0007669"/>
    <property type="project" value="UniProtKB-UniRule"/>
</dbReference>
<feature type="region of interest" description="Disordered" evidence="9">
    <location>
        <begin position="473"/>
        <end position="498"/>
    </location>
</feature>
<proteinExistence type="inferred from homology"/>
<keyword evidence="6" id="KW-0862">Zinc</keyword>
<evidence type="ECO:0000256" key="6">
    <source>
        <dbReference type="ARBA" id="ARBA00022833"/>
    </source>
</evidence>
<evidence type="ECO:0000256" key="3">
    <source>
        <dbReference type="ARBA" id="ARBA00022771"/>
    </source>
</evidence>
<evidence type="ECO:0000256" key="1">
    <source>
        <dbReference type="ARBA" id="ARBA00000707"/>
    </source>
</evidence>
<dbReference type="AlphaFoldDB" id="A0A8C9ZFY5"/>
<evidence type="ECO:0000256" key="4">
    <source>
        <dbReference type="ARBA" id="ARBA00022786"/>
    </source>
</evidence>
<dbReference type="PROSITE" id="PS00972">
    <property type="entry name" value="USP_1"/>
    <property type="match status" value="1"/>
</dbReference>
<dbReference type="InterPro" id="IPR001607">
    <property type="entry name" value="Znf_UBP"/>
</dbReference>
<dbReference type="GO" id="GO:0008270">
    <property type="term" value="F:zinc ion binding"/>
    <property type="evidence" value="ECO:0007669"/>
    <property type="project" value="UniProtKB-KW"/>
</dbReference>
<dbReference type="InterPro" id="IPR050185">
    <property type="entry name" value="Ub_carboxyl-term_hydrolase"/>
</dbReference>
<protein>
    <recommendedName>
        <fullName evidence="8">Ubiquitin carboxyl-terminal hydrolase</fullName>
        <ecNumber evidence="8">3.4.19.12</ecNumber>
    </recommendedName>
</protein>
<dbReference type="PROSITE" id="PS50235">
    <property type="entry name" value="USP_3"/>
    <property type="match status" value="1"/>
</dbReference>
<keyword evidence="13" id="KW-1185">Reference proteome</keyword>
<dbReference type="GO" id="GO:0006508">
    <property type="term" value="P:proteolysis"/>
    <property type="evidence" value="ECO:0007669"/>
    <property type="project" value="UniProtKB-KW"/>
</dbReference>
<dbReference type="PROSITE" id="PS00973">
    <property type="entry name" value="USP_2"/>
    <property type="match status" value="1"/>
</dbReference>
<keyword evidence="5 8" id="KW-0378">Hydrolase</keyword>
<accession>A0A8C9ZFY5</accession>
<keyword evidence="3 7" id="KW-0863">Zinc-finger</keyword>
<feature type="region of interest" description="Disordered" evidence="9">
    <location>
        <begin position="541"/>
        <end position="578"/>
    </location>
</feature>
<organism evidence="12 13">
    <name type="scientific">Sander lucioperca</name>
    <name type="common">Pike-perch</name>
    <name type="synonym">Perca lucioperca</name>
    <dbReference type="NCBI Taxonomy" id="283035"/>
    <lineage>
        <taxon>Eukaryota</taxon>
        <taxon>Metazoa</taxon>
        <taxon>Chordata</taxon>
        <taxon>Craniata</taxon>
        <taxon>Vertebrata</taxon>
        <taxon>Euteleostomi</taxon>
        <taxon>Actinopterygii</taxon>
        <taxon>Neopterygii</taxon>
        <taxon>Teleostei</taxon>
        <taxon>Neoteleostei</taxon>
        <taxon>Acanthomorphata</taxon>
        <taxon>Eupercaria</taxon>
        <taxon>Perciformes</taxon>
        <taxon>Percoidei</taxon>
        <taxon>Percidae</taxon>
        <taxon>Luciopercinae</taxon>
        <taxon>Sander</taxon>
    </lineage>
</organism>
<dbReference type="SUPFAM" id="SSF54001">
    <property type="entry name" value="Cysteine proteinases"/>
    <property type="match status" value="1"/>
</dbReference>
<dbReference type="InterPro" id="IPR028889">
    <property type="entry name" value="USP"/>
</dbReference>
<evidence type="ECO:0000259" key="10">
    <source>
        <dbReference type="PROSITE" id="PS50235"/>
    </source>
</evidence>
<comment type="similarity">
    <text evidence="8">Belongs to the peptidase C19 family.</text>
</comment>
<dbReference type="Proteomes" id="UP000694568">
    <property type="component" value="Unplaced"/>
</dbReference>
<keyword evidence="4 8" id="KW-0833">Ubl conjugation pathway</keyword>
<reference evidence="12" key="1">
    <citation type="submission" date="2025-08" db="UniProtKB">
        <authorList>
            <consortium name="Ensembl"/>
        </authorList>
    </citation>
    <scope>IDENTIFICATION</scope>
</reference>
<dbReference type="Gene3D" id="3.30.40.10">
    <property type="entry name" value="Zinc/RING finger domain, C3HC4 (zinc finger)"/>
    <property type="match status" value="1"/>
</dbReference>
<feature type="domain" description="UBP-type" evidence="11">
    <location>
        <begin position="1"/>
        <end position="107"/>
    </location>
</feature>